<dbReference type="InterPro" id="IPR015422">
    <property type="entry name" value="PyrdxlP-dep_Trfase_small"/>
</dbReference>
<dbReference type="InterPro" id="IPR015421">
    <property type="entry name" value="PyrdxlP-dep_Trfase_major"/>
</dbReference>
<dbReference type="InterPro" id="IPR050103">
    <property type="entry name" value="Class-III_PLP-dep_AT"/>
</dbReference>
<keyword evidence="4" id="KW-0028">Amino-acid biosynthesis</keyword>
<dbReference type="AlphaFoldDB" id="A0A644VXH8"/>
<sequence length="398" mass="42737">MSMQSSIAVGRQYLLDTYAQVPVVFSGGQGMYLIDEEGKRYLDFVGGIAVNALGYHDAGLSLAITEVVDKGLLHCSNLYYNTQAVAAAKALCTLAGMDRAFFCNSGAEANEAALKLARKFGHRSSPARTDIISMVHSFHGRTYGAITATGQDKYHVNFDPLPQGFSYAQFNDLESVKALVSEKTCAIIVEPIQGEGGIIPATSAFLQGLRELCDQQDLLLIYDEVQCGMGRSGKPFAYQVYGVKPDILTTAKALAGGIPAGAMLTCDKANDVFTPGDHASTFGGNALAMAGVNEMVRRLMDSEFTDHVQQMGSYLREKLVQLASHYPSLCGEVRGLGLINGMVLTIPPRKVVDACFERGLLVASAGYDVLRFVPPLVVQEKDIDKALSIVEQALASLL</sequence>
<dbReference type="PROSITE" id="PS00600">
    <property type="entry name" value="AA_TRANSFER_CLASS_3"/>
    <property type="match status" value="1"/>
</dbReference>
<dbReference type="PANTHER" id="PTHR11986:SF79">
    <property type="entry name" value="ACETYLORNITHINE AMINOTRANSFERASE, MITOCHONDRIAL"/>
    <property type="match status" value="1"/>
</dbReference>
<keyword evidence="3 8" id="KW-0032">Aminotransferase</keyword>
<dbReference type="GO" id="GO:0006526">
    <property type="term" value="P:L-arginine biosynthetic process"/>
    <property type="evidence" value="ECO:0007669"/>
    <property type="project" value="UniProtKB-ARBA"/>
</dbReference>
<keyword evidence="6" id="KW-0663">Pyridoxal phosphate</keyword>
<dbReference type="NCBIfam" id="TIGR00707">
    <property type="entry name" value="argD"/>
    <property type="match status" value="1"/>
</dbReference>
<dbReference type="GO" id="GO:0042802">
    <property type="term" value="F:identical protein binding"/>
    <property type="evidence" value="ECO:0007669"/>
    <property type="project" value="TreeGrafter"/>
</dbReference>
<proteinExistence type="inferred from homology"/>
<evidence type="ECO:0000256" key="1">
    <source>
        <dbReference type="ARBA" id="ARBA00001933"/>
    </source>
</evidence>
<comment type="subcellular location">
    <subcellularLocation>
        <location evidence="2">Mitochondrion</location>
    </subcellularLocation>
</comment>
<dbReference type="GO" id="GO:0003992">
    <property type="term" value="F:N2-acetyl-L-ornithine:2-oxoglutarate 5-aminotransferase activity"/>
    <property type="evidence" value="ECO:0007669"/>
    <property type="project" value="UniProtKB-EC"/>
</dbReference>
<accession>A0A644VXH8</accession>
<dbReference type="HAMAP" id="MF_01107">
    <property type="entry name" value="ArgD_aminotrans_3"/>
    <property type="match status" value="1"/>
</dbReference>
<reference evidence="8" key="1">
    <citation type="submission" date="2019-08" db="EMBL/GenBank/DDBJ databases">
        <authorList>
            <person name="Kucharzyk K."/>
            <person name="Murdoch R.W."/>
            <person name="Higgins S."/>
            <person name="Loffler F."/>
        </authorList>
    </citation>
    <scope>NUCLEOTIDE SEQUENCE</scope>
</reference>
<dbReference type="CDD" id="cd00610">
    <property type="entry name" value="OAT_like"/>
    <property type="match status" value="1"/>
</dbReference>
<evidence type="ECO:0000256" key="5">
    <source>
        <dbReference type="ARBA" id="ARBA00022679"/>
    </source>
</evidence>
<dbReference type="InterPro" id="IPR005814">
    <property type="entry name" value="Aminotrans_3"/>
</dbReference>
<dbReference type="InterPro" id="IPR015424">
    <property type="entry name" value="PyrdxlP-dep_Trfase"/>
</dbReference>
<evidence type="ECO:0000256" key="4">
    <source>
        <dbReference type="ARBA" id="ARBA00022605"/>
    </source>
</evidence>
<dbReference type="SUPFAM" id="SSF53383">
    <property type="entry name" value="PLP-dependent transferases"/>
    <property type="match status" value="1"/>
</dbReference>
<dbReference type="Gene3D" id="3.90.1150.10">
    <property type="entry name" value="Aspartate Aminotransferase, domain 1"/>
    <property type="match status" value="1"/>
</dbReference>
<dbReference type="Gene3D" id="3.40.640.10">
    <property type="entry name" value="Type I PLP-dependent aspartate aminotransferase-like (Major domain)"/>
    <property type="match status" value="1"/>
</dbReference>
<gene>
    <name evidence="8" type="primary">argD_13</name>
    <name evidence="8" type="ORF">SDC9_42023</name>
</gene>
<comment type="cofactor">
    <cofactor evidence="1">
        <name>pyridoxal 5'-phosphate</name>
        <dbReference type="ChEBI" id="CHEBI:597326"/>
    </cofactor>
</comment>
<dbReference type="EMBL" id="VSSQ01000484">
    <property type="protein sequence ID" value="MPL95850.1"/>
    <property type="molecule type" value="Genomic_DNA"/>
</dbReference>
<dbReference type="GO" id="GO:0030170">
    <property type="term" value="F:pyridoxal phosphate binding"/>
    <property type="evidence" value="ECO:0007669"/>
    <property type="project" value="InterPro"/>
</dbReference>
<dbReference type="NCBIfam" id="NF002325">
    <property type="entry name" value="PRK01278.1"/>
    <property type="match status" value="1"/>
</dbReference>
<dbReference type="Pfam" id="PF00202">
    <property type="entry name" value="Aminotran_3"/>
    <property type="match status" value="1"/>
</dbReference>
<dbReference type="InterPro" id="IPR049704">
    <property type="entry name" value="Aminotrans_3_PPA_site"/>
</dbReference>
<dbReference type="EC" id="2.6.1.11" evidence="8"/>
<organism evidence="8">
    <name type="scientific">bioreactor metagenome</name>
    <dbReference type="NCBI Taxonomy" id="1076179"/>
    <lineage>
        <taxon>unclassified sequences</taxon>
        <taxon>metagenomes</taxon>
        <taxon>ecological metagenomes</taxon>
    </lineage>
</organism>
<evidence type="ECO:0000256" key="3">
    <source>
        <dbReference type="ARBA" id="ARBA00022576"/>
    </source>
</evidence>
<dbReference type="GO" id="GO:0005739">
    <property type="term" value="C:mitochondrion"/>
    <property type="evidence" value="ECO:0007669"/>
    <property type="project" value="UniProtKB-SubCell"/>
</dbReference>
<evidence type="ECO:0000256" key="6">
    <source>
        <dbReference type="ARBA" id="ARBA00022898"/>
    </source>
</evidence>
<comment type="caution">
    <text evidence="8">The sequence shown here is derived from an EMBL/GenBank/DDBJ whole genome shotgun (WGS) entry which is preliminary data.</text>
</comment>
<keyword evidence="5 8" id="KW-0808">Transferase</keyword>
<dbReference type="PIRSF" id="PIRSF000521">
    <property type="entry name" value="Transaminase_4ab_Lys_Orn"/>
    <property type="match status" value="1"/>
</dbReference>
<evidence type="ECO:0000256" key="2">
    <source>
        <dbReference type="ARBA" id="ARBA00004173"/>
    </source>
</evidence>
<protein>
    <submittedName>
        <fullName evidence="8">Acetylornithine aminotransferase</fullName>
        <ecNumber evidence="8">2.6.1.11</ecNumber>
    </submittedName>
</protein>
<dbReference type="FunFam" id="3.40.640.10:FF:000004">
    <property type="entry name" value="Acetylornithine aminotransferase"/>
    <property type="match status" value="1"/>
</dbReference>
<evidence type="ECO:0000256" key="7">
    <source>
        <dbReference type="ARBA" id="ARBA00029440"/>
    </source>
</evidence>
<name>A0A644VXH8_9ZZZZ</name>
<evidence type="ECO:0000313" key="8">
    <source>
        <dbReference type="EMBL" id="MPL95850.1"/>
    </source>
</evidence>
<dbReference type="PANTHER" id="PTHR11986">
    <property type="entry name" value="AMINOTRANSFERASE CLASS III"/>
    <property type="match status" value="1"/>
</dbReference>
<dbReference type="InterPro" id="IPR004636">
    <property type="entry name" value="AcOrn/SuccOrn_fam"/>
</dbReference>
<comment type="pathway">
    <text evidence="7">Amino-acid biosynthesis.</text>
</comment>